<gene>
    <name evidence="2" type="ORF">ODALV1_LOCUS31266</name>
</gene>
<evidence type="ECO:0000256" key="1">
    <source>
        <dbReference type="SAM" id="MobiDB-lite"/>
    </source>
</evidence>
<comment type="caution">
    <text evidence="2">The sequence shown here is derived from an EMBL/GenBank/DDBJ whole genome shotgun (WGS) entry which is preliminary data.</text>
</comment>
<reference evidence="2 3" key="1">
    <citation type="submission" date="2024-08" db="EMBL/GenBank/DDBJ databases">
        <authorList>
            <person name="Cucini C."/>
            <person name="Frati F."/>
        </authorList>
    </citation>
    <scope>NUCLEOTIDE SEQUENCE [LARGE SCALE GENOMIC DNA]</scope>
</reference>
<keyword evidence="3" id="KW-1185">Reference proteome</keyword>
<evidence type="ECO:0000313" key="2">
    <source>
        <dbReference type="EMBL" id="CAL8147895.1"/>
    </source>
</evidence>
<accession>A0ABP1S9B1</accession>
<feature type="compositionally biased region" description="Polar residues" evidence="1">
    <location>
        <begin position="475"/>
        <end position="489"/>
    </location>
</feature>
<sequence>MLSPSSGSEQSFSVAGGEFTDAERRYLIRKGLAWEDSQGELFDVSTDIDDANSSKASHDSSLNTSNVNDQSLLLFEENEKLLQSPNGSFMKTNDRSPSLKPRPMTLVHMNMNASDVSVSSSQMEFDEEDEDKENMCHDQSASSSMTEDDSSPTSKVNGSFAKVLSEKKLDFDEYVRLVYQTDQIRTEIEKSVRDADELGEENESMREAEDLREEQKLVADPEELGEKHNFVYDPDVMDEDEDCVLVPCTQDVMDNSSASTASGASADLEGLDIIPSTQYVSHNESALIDSDGNDDSIGIVPCTQNQEESYQSVADISSVPCSQGSVGGGDSKTDLDDTITMMTKLLALADEQEAQEKLAAEATLGDGHSRVVEVSASDDELNCSKTSEIVSDDSVAAQTEETAGNSEEFLFKTPLKHTRVQLLKNRKVCTPSPPRSYVNQLLQRGAANKTAVISGDPVKLNKNSNITPAKPKPFISTSTPNRTPLTNITPAKKTPGLINGKTPVSAKIDTGLRRSPGFLAIGLSPVADYIHSKPPPSTFARAQGIHKQTPLLIKATSKTSLPRPNNSFTKIPAPPRLSQAQSQIKVGNERNQMRHSVLKSETYFDLNATPPRIVSNIKRFAPTEYKGPAKVKTTDGKVDSSPKKDFVAHRHTGIRDVSGNASFIQNAAIQKRFIPAQSRLATPPTKKEAPKLQTTPLRGHLPKRC</sequence>
<protein>
    <submittedName>
        <fullName evidence="2">Uncharacterized protein</fullName>
    </submittedName>
</protein>
<proteinExistence type="predicted"/>
<name>A0ABP1S9B1_9HEXA</name>
<feature type="region of interest" description="Disordered" evidence="1">
    <location>
        <begin position="678"/>
        <end position="705"/>
    </location>
</feature>
<dbReference type="Proteomes" id="UP001642540">
    <property type="component" value="Unassembled WGS sequence"/>
</dbReference>
<dbReference type="EMBL" id="CAXLJM020000166">
    <property type="protein sequence ID" value="CAL8147895.1"/>
    <property type="molecule type" value="Genomic_DNA"/>
</dbReference>
<organism evidence="2 3">
    <name type="scientific">Orchesella dallaii</name>
    <dbReference type="NCBI Taxonomy" id="48710"/>
    <lineage>
        <taxon>Eukaryota</taxon>
        <taxon>Metazoa</taxon>
        <taxon>Ecdysozoa</taxon>
        <taxon>Arthropoda</taxon>
        <taxon>Hexapoda</taxon>
        <taxon>Collembola</taxon>
        <taxon>Entomobryomorpha</taxon>
        <taxon>Entomobryoidea</taxon>
        <taxon>Orchesellidae</taxon>
        <taxon>Orchesellinae</taxon>
        <taxon>Orchesella</taxon>
    </lineage>
</organism>
<feature type="region of interest" description="Disordered" evidence="1">
    <location>
        <begin position="119"/>
        <end position="156"/>
    </location>
</feature>
<feature type="region of interest" description="Disordered" evidence="1">
    <location>
        <begin position="558"/>
        <end position="578"/>
    </location>
</feature>
<evidence type="ECO:0000313" key="3">
    <source>
        <dbReference type="Proteomes" id="UP001642540"/>
    </source>
</evidence>
<feature type="compositionally biased region" description="Polar residues" evidence="1">
    <location>
        <begin position="558"/>
        <end position="569"/>
    </location>
</feature>
<feature type="region of interest" description="Disordered" evidence="1">
    <location>
        <begin position="456"/>
        <end position="500"/>
    </location>
</feature>